<dbReference type="PROSITE" id="PS50119">
    <property type="entry name" value="ZF_BBOX"/>
    <property type="match status" value="1"/>
</dbReference>
<dbReference type="SUPFAM" id="SSF63829">
    <property type="entry name" value="Calcium-dependent phosphotriesterase"/>
    <property type="match status" value="1"/>
</dbReference>
<evidence type="ECO:0000313" key="7">
    <source>
        <dbReference type="Proteomes" id="UP000596742"/>
    </source>
</evidence>
<dbReference type="EMBL" id="UYJE01005783">
    <property type="protein sequence ID" value="VDI40354.1"/>
    <property type="molecule type" value="Genomic_DNA"/>
</dbReference>
<evidence type="ECO:0000256" key="4">
    <source>
        <dbReference type="SAM" id="Coils"/>
    </source>
</evidence>
<dbReference type="AlphaFoldDB" id="A0A8B6EXI8"/>
<dbReference type="Proteomes" id="UP000596742">
    <property type="component" value="Unassembled WGS sequence"/>
</dbReference>
<dbReference type="PROSITE" id="PS51125">
    <property type="entry name" value="NHL"/>
    <property type="match status" value="1"/>
</dbReference>
<keyword evidence="7" id="KW-1185">Reference proteome</keyword>
<dbReference type="GO" id="GO:0008270">
    <property type="term" value="F:zinc ion binding"/>
    <property type="evidence" value="ECO:0007669"/>
    <property type="project" value="UniProtKB-KW"/>
</dbReference>
<keyword evidence="2" id="KW-0479">Metal-binding</keyword>
<dbReference type="InterPro" id="IPR001258">
    <property type="entry name" value="NHL_repeat"/>
</dbReference>
<keyword evidence="1" id="KW-0677">Repeat</keyword>
<feature type="repeat" description="NHL" evidence="3">
    <location>
        <begin position="336"/>
        <end position="371"/>
    </location>
</feature>
<feature type="coiled-coil region" evidence="4">
    <location>
        <begin position="69"/>
        <end position="118"/>
    </location>
</feature>
<keyword evidence="2" id="KW-0862">Zinc</keyword>
<feature type="domain" description="B box-type" evidence="5">
    <location>
        <begin position="4"/>
        <end position="54"/>
    </location>
</feature>
<dbReference type="Pfam" id="PF22586">
    <property type="entry name" value="ANCHR-like_BBOX"/>
    <property type="match status" value="1"/>
</dbReference>
<dbReference type="CDD" id="cd19757">
    <property type="entry name" value="Bbox1"/>
    <property type="match status" value="1"/>
</dbReference>
<protein>
    <recommendedName>
        <fullName evidence="5">B box-type domain-containing protein</fullName>
    </recommendedName>
</protein>
<accession>A0A8B6EXI8</accession>
<evidence type="ECO:0000256" key="2">
    <source>
        <dbReference type="PROSITE-ProRule" id="PRU00024"/>
    </source>
</evidence>
<evidence type="ECO:0000313" key="6">
    <source>
        <dbReference type="EMBL" id="VDI40354.1"/>
    </source>
</evidence>
<proteinExistence type="predicted"/>
<evidence type="ECO:0000256" key="3">
    <source>
        <dbReference type="PROSITE-ProRule" id="PRU00504"/>
    </source>
</evidence>
<dbReference type="InterPro" id="IPR011042">
    <property type="entry name" value="6-blade_b-propeller_TolB-like"/>
</dbReference>
<keyword evidence="4" id="KW-0175">Coiled coil</keyword>
<gene>
    <name evidence="6" type="ORF">MGAL_10B007175</name>
</gene>
<reference evidence="6" key="1">
    <citation type="submission" date="2018-11" db="EMBL/GenBank/DDBJ databases">
        <authorList>
            <person name="Alioto T."/>
            <person name="Alioto T."/>
        </authorList>
    </citation>
    <scope>NUCLEOTIDE SEQUENCE</scope>
</reference>
<keyword evidence="2" id="KW-0863">Zinc-finger</keyword>
<organism evidence="6 7">
    <name type="scientific">Mytilus galloprovincialis</name>
    <name type="common">Mediterranean mussel</name>
    <dbReference type="NCBI Taxonomy" id="29158"/>
    <lineage>
        <taxon>Eukaryota</taxon>
        <taxon>Metazoa</taxon>
        <taxon>Spiralia</taxon>
        <taxon>Lophotrochozoa</taxon>
        <taxon>Mollusca</taxon>
        <taxon>Bivalvia</taxon>
        <taxon>Autobranchia</taxon>
        <taxon>Pteriomorphia</taxon>
        <taxon>Mytilida</taxon>
        <taxon>Mytiloidea</taxon>
        <taxon>Mytilidae</taxon>
        <taxon>Mytilinae</taxon>
        <taxon>Mytilus</taxon>
    </lineage>
</organism>
<name>A0A8B6EXI8_MYTGA</name>
<evidence type="ECO:0000256" key="1">
    <source>
        <dbReference type="ARBA" id="ARBA00022737"/>
    </source>
</evidence>
<dbReference type="Gene3D" id="2.120.10.30">
    <property type="entry name" value="TolB, C-terminal domain"/>
    <property type="match status" value="1"/>
</dbReference>
<dbReference type="InterPro" id="IPR000315">
    <property type="entry name" value="Znf_B-box"/>
</dbReference>
<dbReference type="OrthoDB" id="6108862at2759"/>
<evidence type="ECO:0000259" key="5">
    <source>
        <dbReference type="PROSITE" id="PS50119"/>
    </source>
</evidence>
<comment type="caution">
    <text evidence="6">The sequence shown here is derived from an EMBL/GenBank/DDBJ whole genome shotgun (WGS) entry which is preliminary data.</text>
</comment>
<sequence>MASSKPVLCGPCQEGKVNTKAEFWCYSCEEGLCSKCSVHHKRSKSSRDHKTINIKSYKPSIEAVNTECVHQIEQQVHQCQQYLENLKKDDRGKQFEIKIRQNDEIEKILSKLESLESLGKVTSVFKTDENLNKDTSVRREAQVELPEQTSIRTMTMNIETKIEINMMKVVSDMICLMDGRVLVVEQERNVNVLTSDGKLQKQLPISGKAYGVTQINQNTIAITYPFEKAIKIFNMKNEKVTKVIILDKTCWRLSFSNNALAVGLMQDIDDDEDDDDDDDAGEIRIIDLEGNTLKSIQVESESDLGHFVYCNDRVIYSIFDGNAVCCVGESGKQIWQNTQDLKGPGGLCTDTYGNIIVADFDSGRIVVISKDGKESKVLISEDDRLDSPRCICFKYKESSGFICDYKCTKLTKFNLSSG</sequence>